<dbReference type="InterPro" id="IPR036864">
    <property type="entry name" value="Zn2-C6_fun-type_DNA-bd_sf"/>
</dbReference>
<dbReference type="PROSITE" id="PS00463">
    <property type="entry name" value="ZN2_CY6_FUNGAL_1"/>
    <property type="match status" value="1"/>
</dbReference>
<proteinExistence type="predicted"/>
<dbReference type="KEGG" id="ptkz:JDV02_003860"/>
<evidence type="ECO:0000256" key="3">
    <source>
        <dbReference type="SAM" id="MobiDB-lite"/>
    </source>
</evidence>
<dbReference type="GO" id="GO:0000981">
    <property type="term" value="F:DNA-binding transcription factor activity, RNA polymerase II-specific"/>
    <property type="evidence" value="ECO:0007669"/>
    <property type="project" value="InterPro"/>
</dbReference>
<dbReference type="OrthoDB" id="3477330at2759"/>
<keyword evidence="2" id="KW-0539">Nucleus</keyword>
<feature type="compositionally biased region" description="Basic and acidic residues" evidence="3">
    <location>
        <begin position="144"/>
        <end position="160"/>
    </location>
</feature>
<dbReference type="SMART" id="SM00066">
    <property type="entry name" value="GAL4"/>
    <property type="match status" value="1"/>
</dbReference>
<dbReference type="PANTHER" id="PTHR37534">
    <property type="entry name" value="TRANSCRIPTIONAL ACTIVATOR PROTEIN UGA3"/>
    <property type="match status" value="1"/>
</dbReference>
<accession>A0A9Q8V8U8</accession>
<name>A0A9Q8V8U8_9HYPO</name>
<reference evidence="5" key="1">
    <citation type="submission" date="2021-11" db="EMBL/GenBank/DDBJ databases">
        <title>Purpureocillium_takamizusanense_genome.</title>
        <authorList>
            <person name="Nguyen N.-H."/>
        </authorList>
    </citation>
    <scope>NUCLEOTIDE SEQUENCE</scope>
    <source>
        <strain evidence="5">PT3</strain>
    </source>
</reference>
<dbReference type="EMBL" id="CP086356">
    <property type="protein sequence ID" value="UNI17525.1"/>
    <property type="molecule type" value="Genomic_DNA"/>
</dbReference>
<dbReference type="InterPro" id="IPR021858">
    <property type="entry name" value="Fun_TF"/>
</dbReference>
<protein>
    <recommendedName>
        <fullName evidence="4">Zn(2)-C6 fungal-type domain-containing protein</fullName>
    </recommendedName>
</protein>
<dbReference type="AlphaFoldDB" id="A0A9Q8V8U8"/>
<evidence type="ECO:0000259" key="4">
    <source>
        <dbReference type="PROSITE" id="PS50048"/>
    </source>
</evidence>
<evidence type="ECO:0000256" key="1">
    <source>
        <dbReference type="ARBA" id="ARBA00004123"/>
    </source>
</evidence>
<organism evidence="5 6">
    <name type="scientific">Purpureocillium takamizusanense</name>
    <dbReference type="NCBI Taxonomy" id="2060973"/>
    <lineage>
        <taxon>Eukaryota</taxon>
        <taxon>Fungi</taxon>
        <taxon>Dikarya</taxon>
        <taxon>Ascomycota</taxon>
        <taxon>Pezizomycotina</taxon>
        <taxon>Sordariomycetes</taxon>
        <taxon>Hypocreomycetidae</taxon>
        <taxon>Hypocreales</taxon>
        <taxon>Ophiocordycipitaceae</taxon>
        <taxon>Purpureocillium</taxon>
    </lineage>
</organism>
<dbReference type="CDD" id="cd00067">
    <property type="entry name" value="GAL4"/>
    <property type="match status" value="1"/>
</dbReference>
<dbReference type="PANTHER" id="PTHR37534:SF46">
    <property type="entry name" value="ZN(II)2CYS6 TRANSCRIPTION FACTOR (EUROFUNG)"/>
    <property type="match status" value="1"/>
</dbReference>
<evidence type="ECO:0000256" key="2">
    <source>
        <dbReference type="ARBA" id="ARBA00023242"/>
    </source>
</evidence>
<dbReference type="RefSeq" id="XP_047841006.1">
    <property type="nucleotide sequence ID" value="XM_047985031.1"/>
</dbReference>
<dbReference type="GO" id="GO:0008270">
    <property type="term" value="F:zinc ion binding"/>
    <property type="evidence" value="ECO:0007669"/>
    <property type="project" value="InterPro"/>
</dbReference>
<evidence type="ECO:0000313" key="6">
    <source>
        <dbReference type="Proteomes" id="UP000829364"/>
    </source>
</evidence>
<evidence type="ECO:0000313" key="5">
    <source>
        <dbReference type="EMBL" id="UNI17525.1"/>
    </source>
</evidence>
<dbReference type="GO" id="GO:0005634">
    <property type="term" value="C:nucleus"/>
    <property type="evidence" value="ECO:0007669"/>
    <property type="project" value="UniProtKB-SubCell"/>
</dbReference>
<dbReference type="SUPFAM" id="SSF57701">
    <property type="entry name" value="Zn2/Cys6 DNA-binding domain"/>
    <property type="match status" value="1"/>
</dbReference>
<dbReference type="Pfam" id="PF00172">
    <property type="entry name" value="Zn_clus"/>
    <property type="match status" value="1"/>
</dbReference>
<sequence>MKPAASARDQPRSRTFTGCGTCRNRHLKCDEAKPTCSTCRRLDLPCRGYAPRLLWIASPASSADPEGGAFRYPLFTEAHRSSMSADMVRSLGRRAAGEILLDLDAESVSGDGLHAVGPFGVFKACEGTGQRPDSPSSDGEDPSSDGREEHVSLDLPRDDALSPPADVFADLDQPSLFGAELAGSEEWMGLGLPWDESLSEGFDVPPSPSVIEALVTHKPTLSRQPATVHGSPGFRSVVDVFPLNRAPSSGTSLPQHAAALLRHLKARVLNDTASAARGMSPWKLLLLPCALETFAEVQLWDSTTQARRSVLSVLLAKSAFHLGESAAHDESAASFWLRVGADHQRDAQRHLGAALQTEPGTSQYTETLMAILGVAVISVHRHGPRVVKRLLLEAERLIRARGLPATKTFAHRVLHHLYTHLRIIMESTSIVPSEGQRERHASRLAGAAAGQFRVDAQQLGKLDATHPKPDDVGYNDIHLDVSGVWRATLYPDIFGVPEALMTLLSQTISFVNERPRLHAASLRDATVSAAVARHVKTLERDIWSWNLQRTSAPFGPVPPCLPGEADAPRRQHVESMVLSMHQALIIFFYRRVHNLSAMVVQDQVRKALELAQPCLEMPWVDADFSVTIGWSTFIAASEAATPDLQAMGLRCLEAVDDSGMFVDGRKPSAVAQAVWEHRRRTCDYAYGWPDVMQMEP</sequence>
<dbReference type="Pfam" id="PF11951">
    <property type="entry name" value="Fungal_trans_2"/>
    <property type="match status" value="1"/>
</dbReference>
<comment type="subcellular location">
    <subcellularLocation>
        <location evidence="1">Nucleus</location>
    </subcellularLocation>
</comment>
<dbReference type="GeneID" id="72065816"/>
<dbReference type="Proteomes" id="UP000829364">
    <property type="component" value="Chromosome 3"/>
</dbReference>
<keyword evidence="6" id="KW-1185">Reference proteome</keyword>
<feature type="domain" description="Zn(2)-C6 fungal-type" evidence="4">
    <location>
        <begin position="18"/>
        <end position="46"/>
    </location>
</feature>
<gene>
    <name evidence="5" type="ORF">JDV02_003860</name>
</gene>
<dbReference type="PROSITE" id="PS50048">
    <property type="entry name" value="ZN2_CY6_FUNGAL_2"/>
    <property type="match status" value="1"/>
</dbReference>
<dbReference type="InterPro" id="IPR001138">
    <property type="entry name" value="Zn2Cys6_DnaBD"/>
</dbReference>
<feature type="region of interest" description="Disordered" evidence="3">
    <location>
        <begin position="124"/>
        <end position="165"/>
    </location>
</feature>
<dbReference type="Gene3D" id="4.10.240.10">
    <property type="entry name" value="Zn(2)-C6 fungal-type DNA-binding domain"/>
    <property type="match status" value="1"/>
</dbReference>